<keyword evidence="2" id="KW-1185">Reference proteome</keyword>
<accession>A0AAD9KID5</accession>
<dbReference type="AlphaFoldDB" id="A0AAD9KID5"/>
<dbReference type="Proteomes" id="UP001209878">
    <property type="component" value="Unassembled WGS sequence"/>
</dbReference>
<dbReference type="EMBL" id="JAODUO010000988">
    <property type="protein sequence ID" value="KAK2172144.1"/>
    <property type="molecule type" value="Genomic_DNA"/>
</dbReference>
<gene>
    <name evidence="1" type="ORF">NP493_989g00004</name>
</gene>
<sequence>MTLRCPFASAAVTRAPVIVCVRHFRVRTTLSCGRQIKTRPSGAVCAGTHPSASCRGN</sequence>
<comment type="caution">
    <text evidence="1">The sequence shown here is derived from an EMBL/GenBank/DDBJ whole genome shotgun (WGS) entry which is preliminary data.</text>
</comment>
<organism evidence="1 2">
    <name type="scientific">Ridgeia piscesae</name>
    <name type="common">Tubeworm</name>
    <dbReference type="NCBI Taxonomy" id="27915"/>
    <lineage>
        <taxon>Eukaryota</taxon>
        <taxon>Metazoa</taxon>
        <taxon>Spiralia</taxon>
        <taxon>Lophotrochozoa</taxon>
        <taxon>Annelida</taxon>
        <taxon>Polychaeta</taxon>
        <taxon>Sedentaria</taxon>
        <taxon>Canalipalpata</taxon>
        <taxon>Sabellida</taxon>
        <taxon>Siboglinidae</taxon>
        <taxon>Ridgeia</taxon>
    </lineage>
</organism>
<evidence type="ECO:0000313" key="2">
    <source>
        <dbReference type="Proteomes" id="UP001209878"/>
    </source>
</evidence>
<proteinExistence type="predicted"/>
<name>A0AAD9KID5_RIDPI</name>
<protein>
    <submittedName>
        <fullName evidence="1">Uncharacterized protein</fullName>
    </submittedName>
</protein>
<reference evidence="1" key="1">
    <citation type="journal article" date="2023" name="Mol. Biol. Evol.">
        <title>Third-Generation Sequencing Reveals the Adaptive Role of the Epigenome in Three Deep-Sea Polychaetes.</title>
        <authorList>
            <person name="Perez M."/>
            <person name="Aroh O."/>
            <person name="Sun Y."/>
            <person name="Lan Y."/>
            <person name="Juniper S.K."/>
            <person name="Young C.R."/>
            <person name="Angers B."/>
            <person name="Qian P.Y."/>
        </authorList>
    </citation>
    <scope>NUCLEOTIDE SEQUENCE</scope>
    <source>
        <strain evidence="1">R07B-5</strain>
    </source>
</reference>
<evidence type="ECO:0000313" key="1">
    <source>
        <dbReference type="EMBL" id="KAK2172144.1"/>
    </source>
</evidence>